<dbReference type="PIRSF" id="PIRSF006425">
    <property type="entry name" value="UCP006425_WD40"/>
    <property type="match status" value="1"/>
</dbReference>
<dbReference type="InterPro" id="IPR019198">
    <property type="entry name" value="Beta_propeller_containing"/>
</dbReference>
<dbReference type="EMBL" id="PGCK01000002">
    <property type="protein sequence ID" value="MCD1294065.1"/>
    <property type="molecule type" value="Genomic_DNA"/>
</dbReference>
<dbReference type="RefSeq" id="WP_230740675.1">
    <property type="nucleotide sequence ID" value="NZ_PGCK01000002.1"/>
</dbReference>
<organism evidence="2 3">
    <name type="scientific">Methanooceanicella nereidis</name>
    <dbReference type="NCBI Taxonomy" id="2052831"/>
    <lineage>
        <taxon>Archaea</taxon>
        <taxon>Methanobacteriati</taxon>
        <taxon>Methanobacteriota</taxon>
        <taxon>Stenosarchaea group</taxon>
        <taxon>Methanomicrobia</taxon>
        <taxon>Methanocellales</taxon>
        <taxon>Methanocellaceae</taxon>
        <taxon>Methanooceanicella</taxon>
    </lineage>
</organism>
<dbReference type="AlphaFoldDB" id="A0AAP2RCF6"/>
<keyword evidence="1" id="KW-0472">Membrane</keyword>
<evidence type="ECO:0008006" key="4">
    <source>
        <dbReference type="Google" id="ProtNLM"/>
    </source>
</evidence>
<accession>A0AAP2RCF6</accession>
<feature type="transmembrane region" description="Helical" evidence="1">
    <location>
        <begin position="12"/>
        <end position="33"/>
    </location>
</feature>
<proteinExistence type="predicted"/>
<protein>
    <recommendedName>
        <fullName evidence="4">Secreted protein containing C-terminal beta-propeller domain</fullName>
    </recommendedName>
</protein>
<gene>
    <name evidence="2" type="ORF">CUJ83_03525</name>
</gene>
<name>A0AAP2RCF6_9EURY</name>
<keyword evidence="1" id="KW-0812">Transmembrane</keyword>
<evidence type="ECO:0000256" key="1">
    <source>
        <dbReference type="SAM" id="Phobius"/>
    </source>
</evidence>
<dbReference type="SUPFAM" id="SSF69304">
    <property type="entry name" value="Tricorn protease N-terminal domain"/>
    <property type="match status" value="1"/>
</dbReference>
<dbReference type="Proteomes" id="UP001320159">
    <property type="component" value="Unassembled WGS sequence"/>
</dbReference>
<dbReference type="Pfam" id="PF09826">
    <property type="entry name" value="Beta_propel"/>
    <property type="match status" value="1"/>
</dbReference>
<dbReference type="InterPro" id="IPR014441">
    <property type="entry name" value="UCP006425_b-propeller"/>
</dbReference>
<comment type="caution">
    <text evidence="2">The sequence shown here is derived from an EMBL/GenBank/DDBJ whole genome shotgun (WGS) entry which is preliminary data.</text>
</comment>
<reference evidence="2 3" key="1">
    <citation type="submission" date="2017-11" db="EMBL/GenBank/DDBJ databases">
        <title>Isolation and Characterization of Family Methanocellaceae Species from Potential Methane Hydrate Area Offshore Southwestern Taiwan.</title>
        <authorList>
            <person name="Zhang W.-L."/>
            <person name="Chen W.-C."/>
            <person name="Lai M.-C."/>
            <person name="Chen S.-C."/>
        </authorList>
    </citation>
    <scope>NUCLEOTIDE SEQUENCE [LARGE SCALE GENOMIC DNA]</scope>
    <source>
        <strain evidence="2 3">CWC-04</strain>
    </source>
</reference>
<keyword evidence="1" id="KW-1133">Transmembrane helix</keyword>
<keyword evidence="3" id="KW-1185">Reference proteome</keyword>
<evidence type="ECO:0000313" key="2">
    <source>
        <dbReference type="EMBL" id="MCD1294065.1"/>
    </source>
</evidence>
<evidence type="ECO:0000313" key="3">
    <source>
        <dbReference type="Proteomes" id="UP001320159"/>
    </source>
</evidence>
<sequence>MSLMKSERSDIYLFAIFALLISAVLMISAIALISNMRPQNVILSSPFDPGHTSELPRFSSDRDMIKAFMNASAGIYECEDSAWNSWLPLSPILSAGDASKGSEAIGRQSGDFSTTNVQVEGVDEADIIKTDGKYVYIIAKDKIIIALAYPGRNAEILSSTNIAGFRPSEMFIDDDRLLVFGSSSVNIPEPLDVKAEKIVAGCPYCWHIPAVTSVKLYDISDRKDPQILRTFEIEGSYLTSRKIGNDVYFVVNTYPRIWPLYEGVEADNIIPLCREGSESFKPVADATDICYIPPVEAASFITLASVSMTDEDKDITKETIAGSGQNVYASENNLYITQSDCYGYYRYSPDGKTGEETTVAKFSLDGGKIKFIGSGRVKGHILNQFSMDEYNGYFRIATTIGEVWNSKTPSTNNVYVLDGNMNVVGELEDLAPGEKIYSARFMGKRCYMVTFKKVDPLFVIDLSDPKDPDVLGKLKIPGYSDYLHPYDENHIIGIGKDTVDAGESETSGRGLDFAWYQGVKMAIFDVSDVEHPKEMYKVVIGDRGTDSPVLTDHKAFLFDREKNLLVLPITVAEIQGERTSLNQYGDYVFQGAYVYDVSIKNGFTLRGKVTHYDDDEVFKKSGYYFYGDRSISRSLYIKDVLYTMSSSILQLNDLDTLKEIKQLKLD</sequence>